<dbReference type="SUPFAM" id="SSF51556">
    <property type="entry name" value="Metallo-dependent hydrolases"/>
    <property type="match status" value="1"/>
</dbReference>
<dbReference type="CDD" id="cd01298">
    <property type="entry name" value="ATZ_TRZ_like"/>
    <property type="match status" value="1"/>
</dbReference>
<dbReference type="InterPro" id="IPR011059">
    <property type="entry name" value="Metal-dep_hydrolase_composite"/>
</dbReference>
<organism evidence="3 4">
    <name type="scientific">Anaerofilum hominis</name>
    <dbReference type="NCBI Taxonomy" id="2763016"/>
    <lineage>
        <taxon>Bacteria</taxon>
        <taxon>Bacillati</taxon>
        <taxon>Bacillota</taxon>
        <taxon>Clostridia</taxon>
        <taxon>Eubacteriales</taxon>
        <taxon>Oscillospiraceae</taxon>
        <taxon>Anaerofilum</taxon>
    </lineage>
</organism>
<protein>
    <submittedName>
        <fullName evidence="3">Amidohydrolase</fullName>
    </submittedName>
</protein>
<keyword evidence="4" id="KW-1185">Reference proteome</keyword>
<dbReference type="EMBL" id="JACONZ010000004">
    <property type="protein sequence ID" value="MBC5582101.1"/>
    <property type="molecule type" value="Genomic_DNA"/>
</dbReference>
<evidence type="ECO:0000259" key="2">
    <source>
        <dbReference type="Pfam" id="PF01979"/>
    </source>
</evidence>
<dbReference type="Pfam" id="PF01979">
    <property type="entry name" value="Amidohydro_1"/>
    <property type="match status" value="1"/>
</dbReference>
<gene>
    <name evidence="3" type="ORF">H8S23_11345</name>
</gene>
<dbReference type="InterPro" id="IPR032466">
    <property type="entry name" value="Metal_Hydrolase"/>
</dbReference>
<proteinExistence type="predicted"/>
<dbReference type="InterPro" id="IPR006680">
    <property type="entry name" value="Amidohydro-rel"/>
</dbReference>
<accession>A0A923IAY1</accession>
<dbReference type="Gene3D" id="2.30.40.10">
    <property type="entry name" value="Urease, subunit C, domain 1"/>
    <property type="match status" value="1"/>
</dbReference>
<dbReference type="InterPro" id="IPR050287">
    <property type="entry name" value="MTA/SAH_deaminase"/>
</dbReference>
<dbReference type="SUPFAM" id="SSF51338">
    <property type="entry name" value="Composite domain of metallo-dependent hydrolases"/>
    <property type="match status" value="1"/>
</dbReference>
<dbReference type="GO" id="GO:0016810">
    <property type="term" value="F:hydrolase activity, acting on carbon-nitrogen (but not peptide) bonds"/>
    <property type="evidence" value="ECO:0007669"/>
    <property type="project" value="InterPro"/>
</dbReference>
<name>A0A923IAY1_9FIRM</name>
<dbReference type="AlphaFoldDB" id="A0A923IAY1"/>
<feature type="domain" description="Amidohydrolase-related" evidence="2">
    <location>
        <begin position="58"/>
        <end position="409"/>
    </location>
</feature>
<dbReference type="PANTHER" id="PTHR43794">
    <property type="entry name" value="AMINOHYDROLASE SSNA-RELATED"/>
    <property type="match status" value="1"/>
</dbReference>
<dbReference type="PANTHER" id="PTHR43794:SF11">
    <property type="entry name" value="AMIDOHYDROLASE-RELATED DOMAIN-CONTAINING PROTEIN"/>
    <property type="match status" value="1"/>
</dbReference>
<keyword evidence="1" id="KW-0378">Hydrolase</keyword>
<sequence length="445" mass="48790">MNKTLFENGLIITVDDRDSVYRRGYLLVEDDRIAAVGEGDYTGDRTGIAVVDADGKAVLPGIVDAHTHVAGSLFKGLLEDDPNGFYGFALPMEGQLTPEDVYHLSRLGAWECMQAGVTTINEIYHYVLSVAKAVDEVGLRAVISQNIVDVDIGALRYNDYTRYPAKGEAFVEDNIRLIEEYHGKDNGRITCRFGPHATDTVSMELAKKCAELGKKHGVGFHTHVAQSQREVALLKEAYGLTPVEFLRETGLLGDHLMAAHCIYTTPGDVELLAKSGTHLLHCTEGLGRNGDFPPMKEMFAAGVHVVLGTDWLTMDPWTNMRFGVALNRHHGVDYETASARGMLRRSTIEPARALGLGDKVGSLEAGKQADVILMDITGPNLTPMFHDPVVTLVYNACRRDVSDVMVAGKFTVRDRALQTVDVKEVMKNGQKVAYDVYGRHVATLS</sequence>
<reference evidence="3" key="1">
    <citation type="submission" date="2020-08" db="EMBL/GenBank/DDBJ databases">
        <title>Genome public.</title>
        <authorList>
            <person name="Liu C."/>
            <person name="Sun Q."/>
        </authorList>
    </citation>
    <scope>NUCLEOTIDE SEQUENCE</scope>
    <source>
        <strain evidence="3">BX8</strain>
    </source>
</reference>
<evidence type="ECO:0000313" key="4">
    <source>
        <dbReference type="Proteomes" id="UP000659630"/>
    </source>
</evidence>
<comment type="caution">
    <text evidence="3">The sequence shown here is derived from an EMBL/GenBank/DDBJ whole genome shotgun (WGS) entry which is preliminary data.</text>
</comment>
<dbReference type="Gene3D" id="3.20.20.140">
    <property type="entry name" value="Metal-dependent hydrolases"/>
    <property type="match status" value="1"/>
</dbReference>
<evidence type="ECO:0000256" key="1">
    <source>
        <dbReference type="ARBA" id="ARBA00022801"/>
    </source>
</evidence>
<dbReference type="RefSeq" id="WP_186888458.1">
    <property type="nucleotide sequence ID" value="NZ_JACONZ010000004.1"/>
</dbReference>
<dbReference type="Proteomes" id="UP000659630">
    <property type="component" value="Unassembled WGS sequence"/>
</dbReference>
<evidence type="ECO:0000313" key="3">
    <source>
        <dbReference type="EMBL" id="MBC5582101.1"/>
    </source>
</evidence>